<dbReference type="InterPro" id="IPR002789">
    <property type="entry name" value="HerA_central"/>
</dbReference>
<dbReference type="SUPFAM" id="SSF52540">
    <property type="entry name" value="P-loop containing nucleoside triphosphate hydrolases"/>
    <property type="match status" value="1"/>
</dbReference>
<reference evidence="3 4" key="1">
    <citation type="submission" date="2020-04" db="EMBL/GenBank/DDBJ databases">
        <title>FDA dAtabase for Regulatory Grade micrObial Sequences (FDA-ARGOS): Supporting development and validation of Infectious Disease Dx tests.</title>
        <authorList>
            <person name="Sciortino C."/>
            <person name="Tallon L."/>
            <person name="Sadzewicz L."/>
            <person name="Vavikolanu K."/>
            <person name="Mehta A."/>
            <person name="Aluvathingal J."/>
            <person name="Nadendla S."/>
            <person name="Nandy P."/>
            <person name="Geyer C."/>
            <person name="Yan Y."/>
            <person name="Sichtig H."/>
        </authorList>
    </citation>
    <scope>NUCLEOTIDE SEQUENCE [LARGE SCALE GENOMIC DNA]</scope>
    <source>
        <strain evidence="3 4">FDAARGOS_633</strain>
    </source>
</reference>
<dbReference type="AlphaFoldDB" id="A0A6H0ZS39"/>
<feature type="domain" description="Helicase HerA central" evidence="2">
    <location>
        <begin position="160"/>
        <end position="288"/>
    </location>
</feature>
<dbReference type="Gene3D" id="3.40.50.300">
    <property type="entry name" value="P-loop containing nucleotide triphosphate hydrolases"/>
    <property type="match status" value="2"/>
</dbReference>
<dbReference type="Pfam" id="PF01935">
    <property type="entry name" value="DUF87"/>
    <property type="match status" value="1"/>
</dbReference>
<name>A0A6H0ZS39_9HYPH</name>
<dbReference type="CDD" id="cd01127">
    <property type="entry name" value="TrwB_TraG_TraD_VirD4"/>
    <property type="match status" value="1"/>
</dbReference>
<proteinExistence type="predicted"/>
<protein>
    <submittedName>
        <fullName evidence="3">ATP-binding protein</fullName>
    </submittedName>
</protein>
<evidence type="ECO:0000259" key="2">
    <source>
        <dbReference type="Pfam" id="PF01935"/>
    </source>
</evidence>
<sequence>MSNDDRRRAIGKVISVSADRFVVEVHAGTDNFTVVGFDGVHYVARLGSFLMVPTPPEYVVAEVVGLRERDGQARDGGEMEKANAAKFLDLVPVGMLPMASDGKFRFGVSVFPSLFADVLYSLDAELDRIFDTEKDTEPSTGVDGGPPTPPNATRFRNLAIGKSVIFEDYQVKVRIDDFFGGHVAVLGNTGSGKSCTVASVLQSLFEKADEHRARGATFVVLDVNGEYHEAFKELGSRAHIGVKRLIIDGTSAAGAFRLPHWFLDLSEWELLLQASERTQLPILRMALGLVSLFGQASGAQLMKIRNHILATCITQILGDETPPGAKETRIRGILQRFRTTEINASILDQDIKVNFGNMPGLTNAYTYLAGSNGKGGFIDPAIKFPDYENIPFDFIALGDAIDLALLYEEAHGNRQIRDYCSQMVTRFKALEKRVDYEFLRHTSTDQVSQFEFLAGLLGLTAAQGDGHVKSSQIVILDMNAVEDEVVELISAVLARMVFRLLRHAEPRNHFPVHLLLEEAHRYVASTPSRYAMDAGRIFERIAKEGRKYGLFLLVASQRPSELSKTVLSQCSNFVVHRIQNPDDLSQIRQMTPFISDSVLKRLPSLPKQHALVFGNSVNLPTTFKVRRADPLPASTDAQIVDLWFQEDGRTTLLTLGSEVQVAVMTAPAGGLNGRAG</sequence>
<evidence type="ECO:0000313" key="3">
    <source>
        <dbReference type="EMBL" id="QIX22600.1"/>
    </source>
</evidence>
<dbReference type="GO" id="GO:0005524">
    <property type="term" value="F:ATP binding"/>
    <property type="evidence" value="ECO:0007669"/>
    <property type="project" value="UniProtKB-KW"/>
</dbReference>
<gene>
    <name evidence="3" type="ORF">FOB41_16340</name>
</gene>
<keyword evidence="3" id="KW-0547">Nucleotide-binding</keyword>
<evidence type="ECO:0000256" key="1">
    <source>
        <dbReference type="SAM" id="MobiDB-lite"/>
    </source>
</evidence>
<dbReference type="PANTHER" id="PTHR42957">
    <property type="entry name" value="HELICASE MJ1565-RELATED"/>
    <property type="match status" value="1"/>
</dbReference>
<dbReference type="Proteomes" id="UP000500870">
    <property type="component" value="Chromosome 1"/>
</dbReference>
<feature type="region of interest" description="Disordered" evidence="1">
    <location>
        <begin position="133"/>
        <end position="152"/>
    </location>
</feature>
<accession>A0A6H0ZS39</accession>
<dbReference type="PANTHER" id="PTHR42957:SF1">
    <property type="entry name" value="HELICASE MJ1565-RELATED"/>
    <property type="match status" value="1"/>
</dbReference>
<dbReference type="InterPro" id="IPR008571">
    <property type="entry name" value="HerA-like"/>
</dbReference>
<dbReference type="EMBL" id="CP050898">
    <property type="protein sequence ID" value="QIX22600.1"/>
    <property type="molecule type" value="Genomic_DNA"/>
</dbReference>
<dbReference type="InterPro" id="IPR027417">
    <property type="entry name" value="P-loop_NTPase"/>
</dbReference>
<evidence type="ECO:0000313" key="4">
    <source>
        <dbReference type="Proteomes" id="UP000500870"/>
    </source>
</evidence>
<keyword evidence="3" id="KW-0067">ATP-binding</keyword>
<organism evidence="3 4">
    <name type="scientific">Agrobacterium pusense</name>
    <dbReference type="NCBI Taxonomy" id="648995"/>
    <lineage>
        <taxon>Bacteria</taxon>
        <taxon>Pseudomonadati</taxon>
        <taxon>Pseudomonadota</taxon>
        <taxon>Alphaproteobacteria</taxon>
        <taxon>Hyphomicrobiales</taxon>
        <taxon>Rhizobiaceae</taxon>
        <taxon>Rhizobium/Agrobacterium group</taxon>
        <taxon>Agrobacterium</taxon>
    </lineage>
</organism>
<dbReference type="RefSeq" id="WP_136882505.1">
    <property type="nucleotide sequence ID" value="NZ_CP050898.1"/>
</dbReference>